<evidence type="ECO:0000256" key="1">
    <source>
        <dbReference type="PROSITE-ProRule" id="PRU10141"/>
    </source>
</evidence>
<keyword evidence="1" id="KW-0547">Nucleotide-binding</keyword>
<dbReference type="InterPro" id="IPR017441">
    <property type="entry name" value="Protein_kinase_ATP_BS"/>
</dbReference>
<evidence type="ECO:0000259" key="2">
    <source>
        <dbReference type="PROSITE" id="PS50011"/>
    </source>
</evidence>
<dbReference type="AlphaFoldDB" id="A0A7R9L710"/>
<feature type="binding site" evidence="1">
    <location>
        <position position="82"/>
    </location>
    <ligand>
        <name>ATP</name>
        <dbReference type="ChEBI" id="CHEBI:30616"/>
    </ligand>
</feature>
<dbReference type="EMBL" id="CAJPIZ010016121">
    <property type="protein sequence ID" value="CAG2115580.1"/>
    <property type="molecule type" value="Genomic_DNA"/>
</dbReference>
<keyword evidence="4" id="KW-1185">Reference proteome</keyword>
<sequence length="112" mass="13085">MDSLTLLDSYHMGLNQETKWEEIGDYEPPYIPELLPDWQKTTNRGMNYRDMYTELDSIGSGGFGHVFEVTDKYNGGKYAIKKCKLDVLNEKQKENILRETDNLIKLRSIYVI</sequence>
<dbReference type="GO" id="GO:0004672">
    <property type="term" value="F:protein kinase activity"/>
    <property type="evidence" value="ECO:0007669"/>
    <property type="project" value="InterPro"/>
</dbReference>
<dbReference type="OrthoDB" id="1405469at2759"/>
<protein>
    <recommendedName>
        <fullName evidence="2">Protein kinase domain-containing protein</fullName>
    </recommendedName>
</protein>
<organism evidence="3">
    <name type="scientific">Medioppia subpectinata</name>
    <dbReference type="NCBI Taxonomy" id="1979941"/>
    <lineage>
        <taxon>Eukaryota</taxon>
        <taxon>Metazoa</taxon>
        <taxon>Ecdysozoa</taxon>
        <taxon>Arthropoda</taxon>
        <taxon>Chelicerata</taxon>
        <taxon>Arachnida</taxon>
        <taxon>Acari</taxon>
        <taxon>Acariformes</taxon>
        <taxon>Sarcoptiformes</taxon>
        <taxon>Oribatida</taxon>
        <taxon>Brachypylina</taxon>
        <taxon>Oppioidea</taxon>
        <taxon>Oppiidae</taxon>
        <taxon>Medioppia</taxon>
    </lineage>
</organism>
<evidence type="ECO:0000313" key="4">
    <source>
        <dbReference type="Proteomes" id="UP000759131"/>
    </source>
</evidence>
<name>A0A7R9L710_9ACAR</name>
<proteinExistence type="predicted"/>
<dbReference type="Proteomes" id="UP000759131">
    <property type="component" value="Unassembled WGS sequence"/>
</dbReference>
<reference evidence="3" key="1">
    <citation type="submission" date="2020-11" db="EMBL/GenBank/DDBJ databases">
        <authorList>
            <person name="Tran Van P."/>
        </authorList>
    </citation>
    <scope>NUCLEOTIDE SEQUENCE</scope>
</reference>
<dbReference type="PROSITE" id="PS00107">
    <property type="entry name" value="PROTEIN_KINASE_ATP"/>
    <property type="match status" value="1"/>
</dbReference>
<feature type="domain" description="Protein kinase" evidence="2">
    <location>
        <begin position="52"/>
        <end position="112"/>
    </location>
</feature>
<dbReference type="Pfam" id="PF00069">
    <property type="entry name" value="Pkinase"/>
    <property type="match status" value="1"/>
</dbReference>
<dbReference type="InterPro" id="IPR011009">
    <property type="entry name" value="Kinase-like_dom_sf"/>
</dbReference>
<gene>
    <name evidence="3" type="ORF">OSB1V03_LOCUS15542</name>
</gene>
<dbReference type="SUPFAM" id="SSF56112">
    <property type="entry name" value="Protein kinase-like (PK-like)"/>
    <property type="match status" value="1"/>
</dbReference>
<keyword evidence="1" id="KW-0067">ATP-binding</keyword>
<evidence type="ECO:0000313" key="3">
    <source>
        <dbReference type="EMBL" id="CAD7635150.1"/>
    </source>
</evidence>
<accession>A0A7R9L710</accession>
<dbReference type="PROSITE" id="PS50011">
    <property type="entry name" value="PROTEIN_KINASE_DOM"/>
    <property type="match status" value="1"/>
</dbReference>
<dbReference type="GO" id="GO:0005524">
    <property type="term" value="F:ATP binding"/>
    <property type="evidence" value="ECO:0007669"/>
    <property type="project" value="UniProtKB-UniRule"/>
</dbReference>
<dbReference type="Gene3D" id="3.30.200.20">
    <property type="entry name" value="Phosphorylase Kinase, domain 1"/>
    <property type="match status" value="1"/>
</dbReference>
<dbReference type="EMBL" id="OC870696">
    <property type="protein sequence ID" value="CAD7635150.1"/>
    <property type="molecule type" value="Genomic_DNA"/>
</dbReference>
<dbReference type="InterPro" id="IPR000719">
    <property type="entry name" value="Prot_kinase_dom"/>
</dbReference>